<evidence type="ECO:0000256" key="1">
    <source>
        <dbReference type="ARBA" id="ARBA00022729"/>
    </source>
</evidence>
<proteinExistence type="predicted"/>
<organism evidence="4 5">
    <name type="scientific">Legionella antarctica</name>
    <dbReference type="NCBI Taxonomy" id="2708020"/>
    <lineage>
        <taxon>Bacteria</taxon>
        <taxon>Pseudomonadati</taxon>
        <taxon>Pseudomonadota</taxon>
        <taxon>Gammaproteobacteria</taxon>
        <taxon>Legionellales</taxon>
        <taxon>Legionellaceae</taxon>
        <taxon>Legionella</taxon>
    </lineage>
</organism>
<keyword evidence="5" id="KW-1185">Reference proteome</keyword>
<sequence length="212" mass="23512">MRLTLFSSALLATGIASAATTVDGWYTSVFGGYTYVPDNVRNYSFGYYINSASFNQGYNAGARMGYQSNPLRYEAEYTYIHAGARYFKINFIGQADVSGYSSANLGMFNVYYDTPEMLPGIAPYLGLGLGYAYIQQRLNSFGPLGHTFISMDESSFAYQGTAGITYNFSENYTLNLAYRYVSTTSSDNLGTRYQAHIANAGAVYHFDYGNYK</sequence>
<keyword evidence="1 2" id="KW-0732">Signal</keyword>
<dbReference type="SUPFAM" id="SSF56925">
    <property type="entry name" value="OMPA-like"/>
    <property type="match status" value="1"/>
</dbReference>
<dbReference type="Pfam" id="PF13505">
    <property type="entry name" value="OMP_b-brl"/>
    <property type="match status" value="1"/>
</dbReference>
<feature type="chain" id="PRO_5026359409" description="Outer membrane protein beta-barrel domain-containing protein" evidence="2">
    <location>
        <begin position="19"/>
        <end position="212"/>
    </location>
</feature>
<feature type="domain" description="Outer membrane protein beta-barrel" evidence="3">
    <location>
        <begin position="9"/>
        <end position="206"/>
    </location>
</feature>
<dbReference type="RefSeq" id="WP_173236627.1">
    <property type="nucleotide sequence ID" value="NZ_AP022839.1"/>
</dbReference>
<reference evidence="4" key="1">
    <citation type="journal article" date="2020" name="Microbiol. Resour. Announc.">
        <title>Complete Genome Sequence of Novel Psychrotolerant Legionella Strain TUM19329, Isolated from Antarctic Lake Sediment.</title>
        <authorList>
            <person name="Shimada S."/>
            <person name="Nakai R."/>
            <person name="Aoki K."/>
            <person name="Shimoeda N."/>
            <person name="Ohno G."/>
            <person name="Miyazaki Y."/>
            <person name="Kudoh S."/>
            <person name="Imura S."/>
            <person name="Watanabe K."/>
            <person name="Ishii Y."/>
            <person name="Tateda K."/>
        </authorList>
    </citation>
    <scope>NUCLEOTIDE SEQUENCE [LARGE SCALE GENOMIC DNA]</scope>
    <source>
        <strain evidence="4">TUM19329</strain>
    </source>
</reference>
<dbReference type="Proteomes" id="UP000502894">
    <property type="component" value="Chromosome"/>
</dbReference>
<gene>
    <name evidence="4" type="ORF">TUM19329_12290</name>
</gene>
<dbReference type="InterPro" id="IPR011250">
    <property type="entry name" value="OMP/PagP_B-barrel"/>
</dbReference>
<dbReference type="EMBL" id="AP022839">
    <property type="protein sequence ID" value="BCA94868.1"/>
    <property type="molecule type" value="Genomic_DNA"/>
</dbReference>
<evidence type="ECO:0000259" key="3">
    <source>
        <dbReference type="Pfam" id="PF13505"/>
    </source>
</evidence>
<feature type="signal peptide" evidence="2">
    <location>
        <begin position="1"/>
        <end position="18"/>
    </location>
</feature>
<evidence type="ECO:0000313" key="4">
    <source>
        <dbReference type="EMBL" id="BCA94868.1"/>
    </source>
</evidence>
<accession>A0A6F8T390</accession>
<dbReference type="AlphaFoldDB" id="A0A6F8T390"/>
<dbReference type="Gene3D" id="2.40.160.20">
    <property type="match status" value="1"/>
</dbReference>
<dbReference type="KEGG" id="lant:TUM19329_12290"/>
<name>A0A6F8T390_9GAMM</name>
<evidence type="ECO:0000256" key="2">
    <source>
        <dbReference type="SAM" id="SignalP"/>
    </source>
</evidence>
<protein>
    <recommendedName>
        <fullName evidence="3">Outer membrane protein beta-barrel domain-containing protein</fullName>
    </recommendedName>
</protein>
<dbReference type="InterPro" id="IPR027385">
    <property type="entry name" value="Beta-barrel_OMP"/>
</dbReference>
<evidence type="ECO:0000313" key="5">
    <source>
        <dbReference type="Proteomes" id="UP000502894"/>
    </source>
</evidence>